<dbReference type="RefSeq" id="WP_069989062.1">
    <property type="nucleotide sequence ID" value="NZ_JACOQK010000001.1"/>
</dbReference>
<evidence type="ECO:0000313" key="4">
    <source>
        <dbReference type="Proteomes" id="UP000649151"/>
    </source>
</evidence>
<name>A0ABR7IQF1_9CLOT</name>
<dbReference type="EMBL" id="JACOQK010000001">
    <property type="protein sequence ID" value="MBC5787370.1"/>
    <property type="molecule type" value="Genomic_DNA"/>
</dbReference>
<accession>A0ABR7IQF1</accession>
<sequence length="326" mass="37840">MFFKRRSKSKQAENSVEVTQQDQLQPKVPEEETDTVAEQQLEPAAPDETKETPPVEPASQTEPASEEPEPEIGSIRTETTEKLLAKIETYQKELFEAKAARDENRKMVTNRQFTLLLGGVSTCRKVPGIPGHPGYDNLFLTKDENQQKMIRDHLRKMYGVVDKESLEKTWRFLFTSGAEYEDFLHFWSGTPSFELNKLNPKAKEIFLKAKAYAENFRPIVGEKGFFAWDINETITLYRTACSAGIITPQEFWERTQQLVRFAIARYHSWEEYAVSLLCGATYFMFRQDKMQETMLENFLNININMVQFLFGPQGKWTTAMWPERLN</sequence>
<organism evidence="3 4">
    <name type="scientific">Clostridium facile</name>
    <dbReference type="NCBI Taxonomy" id="2763035"/>
    <lineage>
        <taxon>Bacteria</taxon>
        <taxon>Bacillati</taxon>
        <taxon>Bacillota</taxon>
        <taxon>Clostridia</taxon>
        <taxon>Eubacteriales</taxon>
        <taxon>Clostridiaceae</taxon>
        <taxon>Clostridium</taxon>
    </lineage>
</organism>
<dbReference type="Proteomes" id="UP000649151">
    <property type="component" value="Unassembled WGS sequence"/>
</dbReference>
<feature type="compositionally biased region" description="Polar residues" evidence="1">
    <location>
        <begin position="12"/>
        <end position="24"/>
    </location>
</feature>
<proteinExistence type="predicted"/>
<gene>
    <name evidence="3" type="ORF">H8Z77_04920</name>
</gene>
<evidence type="ECO:0000256" key="1">
    <source>
        <dbReference type="SAM" id="MobiDB-lite"/>
    </source>
</evidence>
<protein>
    <submittedName>
        <fullName evidence="3">DUF1266 domain-containing protein</fullName>
    </submittedName>
</protein>
<evidence type="ECO:0000259" key="2">
    <source>
        <dbReference type="Pfam" id="PF06889"/>
    </source>
</evidence>
<comment type="caution">
    <text evidence="3">The sequence shown here is derived from an EMBL/GenBank/DDBJ whole genome shotgun (WGS) entry which is preliminary data.</text>
</comment>
<evidence type="ECO:0000313" key="3">
    <source>
        <dbReference type="EMBL" id="MBC5787370.1"/>
    </source>
</evidence>
<keyword evidence="4" id="KW-1185">Reference proteome</keyword>
<reference evidence="3 4" key="1">
    <citation type="submission" date="2020-08" db="EMBL/GenBank/DDBJ databases">
        <title>Genome public.</title>
        <authorList>
            <person name="Liu C."/>
            <person name="Sun Q."/>
        </authorList>
    </citation>
    <scope>NUCLEOTIDE SEQUENCE [LARGE SCALE GENOMIC DNA]</scope>
    <source>
        <strain evidence="3 4">NSJ-27</strain>
    </source>
</reference>
<dbReference type="Pfam" id="PF06889">
    <property type="entry name" value="DUF1266"/>
    <property type="match status" value="1"/>
</dbReference>
<feature type="region of interest" description="Disordered" evidence="1">
    <location>
        <begin position="1"/>
        <end position="77"/>
    </location>
</feature>
<dbReference type="InterPro" id="IPR009677">
    <property type="entry name" value="DUF1266"/>
</dbReference>
<feature type="domain" description="DUF1266" evidence="2">
    <location>
        <begin position="154"/>
        <end position="297"/>
    </location>
</feature>